<sequence length="318" mass="32858">MTSVDSALLCDRARGCLLGQFIGDSLGSLVEFEAPEEIAERYPDGVRDLADGGTWNLIAGQPTDDSQMAMMLIRSLQRCGTFDADDVMRGYVHWYSTGPFDIGGTCAQALSGEGLNGDSQANGALMRVSPLGVFGAREDVGIDAAADFARADAALTHPNPVCVDANAVFVTGLVTGIRGGAAGEVVDAMEAAALERAVAQAIAAGRTGVVSAYEGHMGWVLLALSIAVRQLVLYDDPVEALVDAVGMGGDTDTNAAIAGALLGAVHGAGAWPERWVTGVLECEPAEGRPGVANPLGREFWATGLLEQADELAGTDYGE</sequence>
<accession>A0ABS4U8J1</accession>
<dbReference type="PANTHER" id="PTHR16222">
    <property type="entry name" value="ADP-RIBOSYLGLYCOHYDROLASE"/>
    <property type="match status" value="1"/>
</dbReference>
<evidence type="ECO:0000313" key="3">
    <source>
        <dbReference type="EMBL" id="MBP2332976.1"/>
    </source>
</evidence>
<dbReference type="PANTHER" id="PTHR16222:SF24">
    <property type="entry name" value="ADP-RIBOSYLHYDROLASE ARH3"/>
    <property type="match status" value="1"/>
</dbReference>
<protein>
    <submittedName>
        <fullName evidence="3">ADP-ribosylglycohydrolase</fullName>
    </submittedName>
</protein>
<proteinExistence type="inferred from homology"/>
<dbReference type="Gene3D" id="1.10.4080.10">
    <property type="entry name" value="ADP-ribosylation/Crystallin J1"/>
    <property type="match status" value="1"/>
</dbReference>
<keyword evidence="4" id="KW-1185">Reference proteome</keyword>
<dbReference type="EMBL" id="JAGINY010000001">
    <property type="protein sequence ID" value="MBP2332976.1"/>
    <property type="molecule type" value="Genomic_DNA"/>
</dbReference>
<dbReference type="Proteomes" id="UP001519305">
    <property type="component" value="Unassembled WGS sequence"/>
</dbReference>
<dbReference type="Pfam" id="PF03747">
    <property type="entry name" value="ADP_ribosyl_GH"/>
    <property type="match status" value="1"/>
</dbReference>
<dbReference type="RefSeq" id="WP_209653502.1">
    <property type="nucleotide sequence ID" value="NZ_CP047357.1"/>
</dbReference>
<name>A0ABS4U8J1_9CORY</name>
<evidence type="ECO:0000313" key="4">
    <source>
        <dbReference type="Proteomes" id="UP001519305"/>
    </source>
</evidence>
<organism evidence="3 4">
    <name type="scientific">Corynebacterium freneyi</name>
    <dbReference type="NCBI Taxonomy" id="134034"/>
    <lineage>
        <taxon>Bacteria</taxon>
        <taxon>Bacillati</taxon>
        <taxon>Actinomycetota</taxon>
        <taxon>Actinomycetes</taxon>
        <taxon>Mycobacteriales</taxon>
        <taxon>Corynebacteriaceae</taxon>
        <taxon>Corynebacterium</taxon>
    </lineage>
</organism>
<comment type="caution">
    <text evidence="3">The sequence shown here is derived from an EMBL/GenBank/DDBJ whole genome shotgun (WGS) entry which is preliminary data.</text>
</comment>
<evidence type="ECO:0000256" key="2">
    <source>
        <dbReference type="ARBA" id="ARBA00022801"/>
    </source>
</evidence>
<dbReference type="InterPro" id="IPR050792">
    <property type="entry name" value="ADP-ribosylglycohydrolase"/>
</dbReference>
<dbReference type="InterPro" id="IPR005502">
    <property type="entry name" value="Ribosyl_crysJ1"/>
</dbReference>
<keyword evidence="2" id="KW-0378">Hydrolase</keyword>
<reference evidence="3 4" key="1">
    <citation type="submission" date="2021-03" db="EMBL/GenBank/DDBJ databases">
        <title>Sequencing the genomes of 1000 actinobacteria strains.</title>
        <authorList>
            <person name="Klenk H.-P."/>
        </authorList>
    </citation>
    <scope>NUCLEOTIDE SEQUENCE [LARGE SCALE GENOMIC DNA]</scope>
    <source>
        <strain evidence="3 4">DSM 44506</strain>
    </source>
</reference>
<dbReference type="InterPro" id="IPR036705">
    <property type="entry name" value="Ribosyl_crysJ1_sf"/>
</dbReference>
<comment type="similarity">
    <text evidence="1">Belongs to the ADP-ribosylglycohydrolase family.</text>
</comment>
<evidence type="ECO:0000256" key="1">
    <source>
        <dbReference type="ARBA" id="ARBA00010702"/>
    </source>
</evidence>
<dbReference type="SUPFAM" id="SSF101478">
    <property type="entry name" value="ADP-ribosylglycohydrolase"/>
    <property type="match status" value="1"/>
</dbReference>
<gene>
    <name evidence="3" type="ORF">JOF33_001675</name>
</gene>